<dbReference type="AlphaFoldDB" id="A0A1B0GLQ3"/>
<protein>
    <recommendedName>
        <fullName evidence="5">Peptidase S1 domain-containing protein</fullName>
    </recommendedName>
</protein>
<feature type="domain" description="Peptidase S1" evidence="5">
    <location>
        <begin position="23"/>
        <end position="263"/>
    </location>
</feature>
<dbReference type="Proteomes" id="UP000092461">
    <property type="component" value="Unassembled WGS sequence"/>
</dbReference>
<dbReference type="PANTHER" id="PTHR24252">
    <property type="entry name" value="ACROSIN-RELATED"/>
    <property type="match status" value="1"/>
</dbReference>
<keyword evidence="3" id="KW-0378">Hydrolase</keyword>
<dbReference type="InterPro" id="IPR001254">
    <property type="entry name" value="Trypsin_dom"/>
</dbReference>
<dbReference type="Gene3D" id="2.40.10.10">
    <property type="entry name" value="Trypsin-like serine proteases"/>
    <property type="match status" value="1"/>
</dbReference>
<dbReference type="VEuPathDB" id="VectorBase:LLONM1_003169"/>
<reference evidence="6" key="1">
    <citation type="submission" date="2020-05" db="UniProtKB">
        <authorList>
            <consortium name="EnsemblMetazoa"/>
        </authorList>
    </citation>
    <scope>IDENTIFICATION</scope>
    <source>
        <strain evidence="6">Jacobina</strain>
    </source>
</reference>
<keyword evidence="7" id="KW-1185">Reference proteome</keyword>
<dbReference type="PROSITE" id="PS00134">
    <property type="entry name" value="TRYPSIN_HIS"/>
    <property type="match status" value="1"/>
</dbReference>
<dbReference type="GO" id="GO:0006508">
    <property type="term" value="P:proteolysis"/>
    <property type="evidence" value="ECO:0007669"/>
    <property type="project" value="UniProtKB-KW"/>
</dbReference>
<evidence type="ECO:0000259" key="5">
    <source>
        <dbReference type="PROSITE" id="PS50240"/>
    </source>
</evidence>
<comment type="similarity">
    <text evidence="2">Belongs to the peptidase S1 family. CLIP subfamily.</text>
</comment>
<dbReference type="VEuPathDB" id="VectorBase:LLOJ010502"/>
<keyword evidence="4" id="KW-0732">Signal</keyword>
<dbReference type="InterPro" id="IPR018114">
    <property type="entry name" value="TRYPSIN_HIS"/>
</dbReference>
<feature type="signal peptide" evidence="4">
    <location>
        <begin position="1"/>
        <end position="16"/>
    </location>
</feature>
<dbReference type="InterPro" id="IPR043504">
    <property type="entry name" value="Peptidase_S1_PA_chymotrypsin"/>
</dbReference>
<keyword evidence="1" id="KW-1015">Disulfide bond</keyword>
<dbReference type="EMBL" id="AJWK01003378">
    <property type="status" value="NOT_ANNOTATED_CDS"/>
    <property type="molecule type" value="Genomic_DNA"/>
</dbReference>
<evidence type="ECO:0000313" key="7">
    <source>
        <dbReference type="Proteomes" id="UP000092461"/>
    </source>
</evidence>
<dbReference type="InterPro" id="IPR009003">
    <property type="entry name" value="Peptidase_S1_PA"/>
</dbReference>
<name>A0A1B0GLQ3_LUTLO</name>
<dbReference type="PROSITE" id="PS00135">
    <property type="entry name" value="TRYPSIN_SER"/>
    <property type="match status" value="1"/>
</dbReference>
<dbReference type="PANTHER" id="PTHR24252:SF7">
    <property type="entry name" value="HYALIN"/>
    <property type="match status" value="1"/>
</dbReference>
<evidence type="ECO:0000256" key="1">
    <source>
        <dbReference type="ARBA" id="ARBA00023157"/>
    </source>
</evidence>
<dbReference type="InterPro" id="IPR033116">
    <property type="entry name" value="TRYPSIN_SER"/>
</dbReference>
<proteinExistence type="inferred from homology"/>
<evidence type="ECO:0000256" key="2">
    <source>
        <dbReference type="ARBA" id="ARBA00024195"/>
    </source>
</evidence>
<organism evidence="6 7">
    <name type="scientific">Lutzomyia longipalpis</name>
    <name type="common">Sand fly</name>
    <dbReference type="NCBI Taxonomy" id="7200"/>
    <lineage>
        <taxon>Eukaryota</taxon>
        <taxon>Metazoa</taxon>
        <taxon>Ecdysozoa</taxon>
        <taxon>Arthropoda</taxon>
        <taxon>Hexapoda</taxon>
        <taxon>Insecta</taxon>
        <taxon>Pterygota</taxon>
        <taxon>Neoptera</taxon>
        <taxon>Endopterygota</taxon>
        <taxon>Diptera</taxon>
        <taxon>Nematocera</taxon>
        <taxon>Psychodoidea</taxon>
        <taxon>Psychodidae</taxon>
        <taxon>Lutzomyia</taxon>
        <taxon>Lutzomyia</taxon>
    </lineage>
</organism>
<evidence type="ECO:0000256" key="3">
    <source>
        <dbReference type="RuleBase" id="RU363034"/>
    </source>
</evidence>
<keyword evidence="3" id="KW-0720">Serine protease</keyword>
<keyword evidence="3" id="KW-0645">Protease</keyword>
<dbReference type="EnsemblMetazoa" id="LLOJ010502-RA">
    <property type="protein sequence ID" value="LLOJ010502-PA"/>
    <property type="gene ID" value="LLOJ010502"/>
</dbReference>
<evidence type="ECO:0000256" key="4">
    <source>
        <dbReference type="SAM" id="SignalP"/>
    </source>
</evidence>
<feature type="chain" id="PRO_5008408463" description="Peptidase S1 domain-containing protein" evidence="4">
    <location>
        <begin position="17"/>
        <end position="268"/>
    </location>
</feature>
<dbReference type="SMART" id="SM00020">
    <property type="entry name" value="Tryp_SPc"/>
    <property type="match status" value="1"/>
</dbReference>
<dbReference type="FunFam" id="2.40.10.10:FF:000068">
    <property type="entry name" value="transmembrane protease serine 2"/>
    <property type="match status" value="1"/>
</dbReference>
<evidence type="ECO:0000313" key="6">
    <source>
        <dbReference type="EnsemblMetazoa" id="LLOJ010502-PA"/>
    </source>
</evidence>
<sequence>MKAILSLLFIAGCALAVPKGSRIVGGQDALPHEFLYIISFQRINGVKNDHFCGGSILSDQWILTAAHCVSSETEWINGTIIVAGAHNIAKKNANEQRRKAKQVIIHKDYDTELSPYDIALVQVNQSFALNNYVKSIELPKGEPYYPQGEATVMGWGSISNTTQMKYPDILQKTVLPILPAARCSSHFPGNSLVDLANICAGALDGSAVCRGDSGGPFVQKTSRGNDFQIGVVSSGTYPCGAKNGTASFVNVSFFLKWITDNTGISTEI</sequence>
<dbReference type="InterPro" id="IPR001314">
    <property type="entry name" value="Peptidase_S1A"/>
</dbReference>
<dbReference type="CDD" id="cd00190">
    <property type="entry name" value="Tryp_SPc"/>
    <property type="match status" value="1"/>
</dbReference>
<dbReference type="GO" id="GO:0004252">
    <property type="term" value="F:serine-type endopeptidase activity"/>
    <property type="evidence" value="ECO:0007669"/>
    <property type="project" value="InterPro"/>
</dbReference>
<dbReference type="SUPFAM" id="SSF50494">
    <property type="entry name" value="Trypsin-like serine proteases"/>
    <property type="match status" value="1"/>
</dbReference>
<accession>A0A1B0GLQ3</accession>
<dbReference type="PRINTS" id="PR00722">
    <property type="entry name" value="CHYMOTRYPSIN"/>
</dbReference>
<dbReference type="PROSITE" id="PS50240">
    <property type="entry name" value="TRYPSIN_DOM"/>
    <property type="match status" value="1"/>
</dbReference>
<dbReference type="Pfam" id="PF00089">
    <property type="entry name" value="Trypsin"/>
    <property type="match status" value="1"/>
</dbReference>